<evidence type="ECO:0000313" key="2">
    <source>
        <dbReference type="EMBL" id="QHL89578.1"/>
    </source>
</evidence>
<keyword evidence="1" id="KW-1133">Transmembrane helix</keyword>
<dbReference type="KEGG" id="schy:GVO57_00465"/>
<evidence type="ECO:0008006" key="4">
    <source>
        <dbReference type="Google" id="ProtNLM"/>
    </source>
</evidence>
<reference evidence="2 3" key="1">
    <citation type="submission" date="2020-01" db="EMBL/GenBank/DDBJ databases">
        <title>Sphingomonas sp. C33 whole genome sequece.</title>
        <authorList>
            <person name="Park C."/>
        </authorList>
    </citation>
    <scope>NUCLEOTIDE SEQUENCE [LARGE SCALE GENOMIC DNA]</scope>
    <source>
        <strain evidence="2 3">C33</strain>
    </source>
</reference>
<keyword evidence="3" id="KW-1185">Reference proteome</keyword>
<feature type="transmembrane region" description="Helical" evidence="1">
    <location>
        <begin position="175"/>
        <end position="200"/>
    </location>
</feature>
<evidence type="ECO:0000256" key="1">
    <source>
        <dbReference type="SAM" id="Phobius"/>
    </source>
</evidence>
<dbReference type="Proteomes" id="UP000464468">
    <property type="component" value="Chromosome"/>
</dbReference>
<keyword evidence="1" id="KW-0812">Transmembrane</keyword>
<organism evidence="2 3">
    <name type="scientific">Sphingomonas changnyeongensis</name>
    <dbReference type="NCBI Taxonomy" id="2698679"/>
    <lineage>
        <taxon>Bacteria</taxon>
        <taxon>Pseudomonadati</taxon>
        <taxon>Pseudomonadota</taxon>
        <taxon>Alphaproteobacteria</taxon>
        <taxon>Sphingomonadales</taxon>
        <taxon>Sphingomonadaceae</taxon>
        <taxon>Sphingomonas</taxon>
    </lineage>
</organism>
<accession>A0A7Z2S4S3</accession>
<keyword evidence="1" id="KW-0472">Membrane</keyword>
<feature type="transmembrane region" description="Helical" evidence="1">
    <location>
        <begin position="28"/>
        <end position="50"/>
    </location>
</feature>
<evidence type="ECO:0000313" key="3">
    <source>
        <dbReference type="Proteomes" id="UP000464468"/>
    </source>
</evidence>
<dbReference type="EMBL" id="CP047895">
    <property type="protein sequence ID" value="QHL89578.1"/>
    <property type="molecule type" value="Genomic_DNA"/>
</dbReference>
<feature type="transmembrane region" description="Helical" evidence="1">
    <location>
        <begin position="70"/>
        <end position="93"/>
    </location>
</feature>
<dbReference type="RefSeq" id="WP_160590949.1">
    <property type="nucleotide sequence ID" value="NZ_CP047895.1"/>
</dbReference>
<name>A0A7Z2S4S3_9SPHN</name>
<gene>
    <name evidence="2" type="ORF">GVO57_00465</name>
</gene>
<proteinExistence type="predicted"/>
<dbReference type="AlphaFoldDB" id="A0A7Z2S4S3"/>
<feature type="transmembrane region" description="Helical" evidence="1">
    <location>
        <begin position="212"/>
        <end position="237"/>
    </location>
</feature>
<feature type="transmembrane region" description="Helical" evidence="1">
    <location>
        <begin position="105"/>
        <end position="133"/>
    </location>
</feature>
<protein>
    <recommendedName>
        <fullName evidence="4">Glycerophosphoryl diester phosphodiesterase membrane domain-containing protein</fullName>
    </recommendedName>
</protein>
<sequence length="244" mass="25732">MMRETGMKLDLSRAWSDAMAILGSQRDLLIAIAGVFLLMPTLVMNILRPMDIAQGLPPVEALELWIDSNWPYLVLSALIAALGRLAVLILLLAPERPTVAEALSAGLRLLPIFVIANILVGLMLFAGTLLLILPGLYLAGRTLLAEVTLVAERLSNPVAAITRSLSVTRGNGWRIFAMAAIIYVAGFVVTGLANAIVAVIQLVAGAGDVTSFLGALVSALFGAGVTLVLLLVTIAIYRQLAPQG</sequence>